<comment type="subcellular location">
    <subcellularLocation>
        <location evidence="1">Nucleus</location>
    </subcellularLocation>
</comment>
<evidence type="ECO:0000256" key="1">
    <source>
        <dbReference type="ARBA" id="ARBA00004123"/>
    </source>
</evidence>
<protein>
    <recommendedName>
        <fullName evidence="7">TF-B3 domain-containing protein</fullName>
    </recommendedName>
</protein>
<dbReference type="InterPro" id="IPR003340">
    <property type="entry name" value="B3_DNA-bd"/>
</dbReference>
<evidence type="ECO:0000259" key="7">
    <source>
        <dbReference type="PROSITE" id="PS50863"/>
    </source>
</evidence>
<keyword evidence="3" id="KW-0238">DNA-binding</keyword>
<keyword evidence="2" id="KW-0805">Transcription regulation</keyword>
<proteinExistence type="predicted"/>
<reference evidence="8 9" key="1">
    <citation type="journal article" date="2013" name="Front. Plant Sci.">
        <title>The Reference Genome of the Halophytic Plant Eutrema salsugineum.</title>
        <authorList>
            <person name="Yang R."/>
            <person name="Jarvis D.E."/>
            <person name="Chen H."/>
            <person name="Beilstein M.A."/>
            <person name="Grimwood J."/>
            <person name="Jenkins J."/>
            <person name="Shu S."/>
            <person name="Prochnik S."/>
            <person name="Xin M."/>
            <person name="Ma C."/>
            <person name="Schmutz J."/>
            <person name="Wing R.A."/>
            <person name="Mitchell-Olds T."/>
            <person name="Schumaker K.S."/>
            <person name="Wang X."/>
        </authorList>
    </citation>
    <scope>NUCLEOTIDE SEQUENCE [LARGE SCALE GENOMIC DNA]</scope>
</reference>
<name>V4MBB8_EUTSA</name>
<organism evidence="8 9">
    <name type="scientific">Eutrema salsugineum</name>
    <name type="common">Saltwater cress</name>
    <name type="synonym">Sisymbrium salsugineum</name>
    <dbReference type="NCBI Taxonomy" id="72664"/>
    <lineage>
        <taxon>Eukaryota</taxon>
        <taxon>Viridiplantae</taxon>
        <taxon>Streptophyta</taxon>
        <taxon>Embryophyta</taxon>
        <taxon>Tracheophyta</taxon>
        <taxon>Spermatophyta</taxon>
        <taxon>Magnoliopsida</taxon>
        <taxon>eudicotyledons</taxon>
        <taxon>Gunneridae</taxon>
        <taxon>Pentapetalae</taxon>
        <taxon>rosids</taxon>
        <taxon>malvids</taxon>
        <taxon>Brassicales</taxon>
        <taxon>Brassicaceae</taxon>
        <taxon>Eutremeae</taxon>
        <taxon>Eutrema</taxon>
    </lineage>
</organism>
<evidence type="ECO:0000313" key="8">
    <source>
        <dbReference type="EMBL" id="ESQ53679.1"/>
    </source>
</evidence>
<feature type="region of interest" description="Disordered" evidence="6">
    <location>
        <begin position="56"/>
        <end position="125"/>
    </location>
</feature>
<keyword evidence="9" id="KW-1185">Reference proteome</keyword>
<evidence type="ECO:0000256" key="3">
    <source>
        <dbReference type="ARBA" id="ARBA00023125"/>
    </source>
</evidence>
<feature type="compositionally biased region" description="Acidic residues" evidence="6">
    <location>
        <begin position="96"/>
        <end position="114"/>
    </location>
</feature>
<dbReference type="GO" id="GO:0003677">
    <property type="term" value="F:DNA binding"/>
    <property type="evidence" value="ECO:0007669"/>
    <property type="project" value="UniProtKB-KW"/>
</dbReference>
<evidence type="ECO:0000256" key="5">
    <source>
        <dbReference type="ARBA" id="ARBA00023242"/>
    </source>
</evidence>
<dbReference type="STRING" id="72664.V4MBB8"/>
<dbReference type="InterPro" id="IPR015300">
    <property type="entry name" value="DNA-bd_pseudobarrel_sf"/>
</dbReference>
<keyword evidence="5" id="KW-0539">Nucleus</keyword>
<gene>
    <name evidence="8" type="ORF">EUTSA_v10026054mg</name>
</gene>
<dbReference type="PANTHER" id="PTHR31920:SF54">
    <property type="entry name" value="B3 DOMAIN-CONTAINING PROTEIN REM21"/>
    <property type="match status" value="1"/>
</dbReference>
<evidence type="ECO:0000313" key="9">
    <source>
        <dbReference type="Proteomes" id="UP000030689"/>
    </source>
</evidence>
<accession>V4MBB8</accession>
<dbReference type="EMBL" id="KI517384">
    <property type="protein sequence ID" value="ESQ53679.1"/>
    <property type="molecule type" value="Genomic_DNA"/>
</dbReference>
<evidence type="ECO:0000256" key="4">
    <source>
        <dbReference type="ARBA" id="ARBA00023163"/>
    </source>
</evidence>
<keyword evidence="4" id="KW-0804">Transcription</keyword>
<dbReference type="Pfam" id="PF02362">
    <property type="entry name" value="B3"/>
    <property type="match status" value="1"/>
</dbReference>
<dbReference type="AlphaFoldDB" id="V4MBB8"/>
<dbReference type="PANTHER" id="PTHR31920">
    <property type="entry name" value="B3 DOMAIN-CONTAINING"/>
    <property type="match status" value="1"/>
</dbReference>
<feature type="domain" description="TF-B3" evidence="7">
    <location>
        <begin position="1"/>
        <end position="47"/>
    </location>
</feature>
<feature type="compositionally biased region" description="Acidic residues" evidence="6">
    <location>
        <begin position="57"/>
        <end position="73"/>
    </location>
</feature>
<dbReference type="PROSITE" id="PS50863">
    <property type="entry name" value="B3"/>
    <property type="match status" value="1"/>
</dbReference>
<dbReference type="OMA" id="FGKGWNK"/>
<evidence type="ECO:0000256" key="2">
    <source>
        <dbReference type="ARBA" id="ARBA00023015"/>
    </source>
</evidence>
<dbReference type="KEGG" id="eus:EUTSA_v10026054mg"/>
<sequence length="254" mass="29624">MKRKQDEVYFEQGWVKFVEDNSLSDGDFLTFVYNGDRIFEVSIYGPDGCKEVRAVTEADDDEEDSSNDTDAISESEVVTTIPRSKNKGKSKVGVVEESDDDEEDSIYTDTETETDTGFPGKSKLTEDVDDSVKLQRERVKPKIKNPEAYLDNPRNIYFETGVKKRIYELLIHAQLVKDYSLKFEKNIYYIDNHKNGKLEAKTTMWKDQRVYIKKWQRICKRNSLKKEDGILCELFRRQGLVYAVKVHIIREKDL</sequence>
<dbReference type="Gramene" id="ESQ53679">
    <property type="protein sequence ID" value="ESQ53679"/>
    <property type="gene ID" value="EUTSA_v10026054mg"/>
</dbReference>
<dbReference type="GO" id="GO:0005634">
    <property type="term" value="C:nucleus"/>
    <property type="evidence" value="ECO:0007669"/>
    <property type="project" value="UniProtKB-SubCell"/>
</dbReference>
<dbReference type="CDD" id="cd10017">
    <property type="entry name" value="B3_DNA"/>
    <property type="match status" value="1"/>
</dbReference>
<dbReference type="SUPFAM" id="SSF101936">
    <property type="entry name" value="DNA-binding pseudobarrel domain"/>
    <property type="match status" value="2"/>
</dbReference>
<dbReference type="InterPro" id="IPR050655">
    <property type="entry name" value="Plant_B3_domain"/>
</dbReference>
<dbReference type="eggNOG" id="ENOG502S4ID">
    <property type="taxonomic scope" value="Eukaryota"/>
</dbReference>
<dbReference type="OrthoDB" id="1094641at2759"/>
<dbReference type="Gene3D" id="2.40.330.10">
    <property type="entry name" value="DNA-binding pseudobarrel domain"/>
    <property type="match status" value="2"/>
</dbReference>
<dbReference type="Proteomes" id="UP000030689">
    <property type="component" value="Unassembled WGS sequence"/>
</dbReference>
<evidence type="ECO:0000256" key="6">
    <source>
        <dbReference type="SAM" id="MobiDB-lite"/>
    </source>
</evidence>